<evidence type="ECO:0000259" key="17">
    <source>
        <dbReference type="Pfam" id="PF02776"/>
    </source>
</evidence>
<evidence type="ECO:0000256" key="8">
    <source>
        <dbReference type="ARBA" id="ARBA00022630"/>
    </source>
</evidence>
<feature type="domain" description="Thiamine pyrophosphate enzyme TPP-binding" evidence="16">
    <location>
        <begin position="412"/>
        <end position="553"/>
    </location>
</feature>
<reference evidence="18" key="1">
    <citation type="submission" date="2007-02" db="EMBL/GenBank/DDBJ databases">
        <title>Complete sequence of Mycobacterium sp. JLS.</title>
        <authorList>
            <consortium name="US DOE Joint Genome Institute"/>
            <person name="Copeland A."/>
            <person name="Lucas S."/>
            <person name="Lapidus A."/>
            <person name="Barry K."/>
            <person name="Detter J.C."/>
            <person name="Glavina del Rio T."/>
            <person name="Hammon N."/>
            <person name="Israni S."/>
            <person name="Dalin E."/>
            <person name="Tice H."/>
            <person name="Pitluck S."/>
            <person name="Chain P."/>
            <person name="Malfatti S."/>
            <person name="Shin M."/>
            <person name="Vergez L."/>
            <person name="Schmutz J."/>
            <person name="Larimer F."/>
            <person name="Land M."/>
            <person name="Hauser L."/>
            <person name="Kyrpides N."/>
            <person name="Mikhailova N."/>
            <person name="Miller C.D."/>
            <person name="Anderson A.J."/>
            <person name="Sims R.C."/>
            <person name="Richardson P."/>
        </authorList>
    </citation>
    <scope>NUCLEOTIDE SEQUENCE [LARGE SCALE GENOMIC DNA]</scope>
    <source>
        <strain evidence="18">JLS</strain>
    </source>
</reference>
<keyword evidence="7" id="KW-0028">Amino-acid biosynthesis</keyword>
<comment type="similarity">
    <text evidence="5 14">Belongs to the TPP enzyme family.</text>
</comment>
<organism evidence="18">
    <name type="scientific">Mycobacterium sp. (strain JLS)</name>
    <dbReference type="NCBI Taxonomy" id="164757"/>
    <lineage>
        <taxon>Bacteria</taxon>
        <taxon>Bacillati</taxon>
        <taxon>Actinomycetota</taxon>
        <taxon>Actinomycetes</taxon>
        <taxon>Mycobacteriales</taxon>
        <taxon>Mycobacteriaceae</taxon>
        <taxon>Mycobacterium</taxon>
    </lineage>
</organism>
<evidence type="ECO:0000256" key="11">
    <source>
        <dbReference type="ARBA" id="ARBA00023052"/>
    </source>
</evidence>
<keyword evidence="9" id="KW-0479">Metal-binding</keyword>
<dbReference type="PANTHER" id="PTHR18968:SF166">
    <property type="entry name" value="2-HYDROXYACYL-COA LYASE 2"/>
    <property type="match status" value="1"/>
</dbReference>
<dbReference type="InterPro" id="IPR012001">
    <property type="entry name" value="Thiamin_PyroP_enz_TPP-bd_dom"/>
</dbReference>
<dbReference type="Pfam" id="PF00205">
    <property type="entry name" value="TPP_enzyme_M"/>
    <property type="match status" value="1"/>
</dbReference>
<evidence type="ECO:0000259" key="16">
    <source>
        <dbReference type="Pfam" id="PF02775"/>
    </source>
</evidence>
<comment type="pathway">
    <text evidence="4">Amino-acid biosynthesis; L-valine biosynthesis; L-valine from pyruvate: step 1/4.</text>
</comment>
<evidence type="ECO:0000256" key="14">
    <source>
        <dbReference type="RuleBase" id="RU362132"/>
    </source>
</evidence>
<dbReference type="SUPFAM" id="SSF52518">
    <property type="entry name" value="Thiamin diphosphate-binding fold (THDP-binding)"/>
    <property type="match status" value="2"/>
</dbReference>
<dbReference type="KEGG" id="mjl:Mjls_2332"/>
<dbReference type="Pfam" id="PF02775">
    <property type="entry name" value="TPP_enzyme_C"/>
    <property type="match status" value="1"/>
</dbReference>
<dbReference type="Gene3D" id="3.40.50.1220">
    <property type="entry name" value="TPP-binding domain"/>
    <property type="match status" value="1"/>
</dbReference>
<sequence length="588" mass="61370">MVPTSDHLRCVVGAWRWHMTVSGGDLLARALADAGVTEVFTLHGGHLDAFLVACGKHDVRLTDTRHESSAGHAADAYARVTGSLGVCVVTSGPGFTNAYTAIANAYLDRTPTLFIVGGPPLRESETNPLQGGFDQVAAAAPVTKWAYRLTEAARIPEIVSLAVRKATTGAPGPVLLEVPIDVMFGEADETEVRYPARYALDARSVPSDSVVHQALDVLQGAQHPVIVIGGGVTFSRAADALVAFAETVGVPVFYPGKSDGAIPASHRLAAGGLLGLGALSALGAPTPDVVLLVGARAGMFTGGRASMFPGARIVQVDLDAAEIGRMQDVAVAIVADCRETLRALQAAAADRDWPDWSEWVHTAVQAQRFHRALYPDAATPSGRMHPYFAARAVVEACPPGTTFVLDGAEAPAWAEFFATTETVGGVLRLGYLGTLGVGPGFAIGAARARPAAPVVLITGDGAAGFHLGEFDTMARHGMPVLTVVFNNAVWGMSVHGQQAVYGDGGVVVSELADSSYEKVAEAFGGYGERVGEVDEIAAAVQRAFAAQVPACLNLEIDPHTVHPLTTMMLGDVTATDAIVVPYYENLPR</sequence>
<dbReference type="Gene3D" id="3.40.50.970">
    <property type="match status" value="2"/>
</dbReference>
<evidence type="ECO:0000256" key="9">
    <source>
        <dbReference type="ARBA" id="ARBA00022723"/>
    </source>
</evidence>
<comment type="cofactor">
    <cofactor evidence="2">
        <name>thiamine diphosphate</name>
        <dbReference type="ChEBI" id="CHEBI:58937"/>
    </cofactor>
</comment>
<evidence type="ECO:0000256" key="4">
    <source>
        <dbReference type="ARBA" id="ARBA00005025"/>
    </source>
</evidence>
<comment type="catalytic activity">
    <reaction evidence="13">
        <text>2 pyruvate + H(+) = (2S)-2-acetolactate + CO2</text>
        <dbReference type="Rhea" id="RHEA:25249"/>
        <dbReference type="ChEBI" id="CHEBI:15361"/>
        <dbReference type="ChEBI" id="CHEBI:15378"/>
        <dbReference type="ChEBI" id="CHEBI:16526"/>
        <dbReference type="ChEBI" id="CHEBI:58476"/>
        <dbReference type="EC" id="2.2.1.6"/>
    </reaction>
</comment>
<keyword evidence="12" id="KW-0100">Branched-chain amino acid biosynthesis</keyword>
<dbReference type="SUPFAM" id="SSF52467">
    <property type="entry name" value="DHS-like NAD/FAD-binding domain"/>
    <property type="match status" value="1"/>
</dbReference>
<dbReference type="GO" id="GO:0009099">
    <property type="term" value="P:L-valine biosynthetic process"/>
    <property type="evidence" value="ECO:0007669"/>
    <property type="project" value="UniProtKB-UniPathway"/>
</dbReference>
<protein>
    <recommendedName>
        <fullName evidence="6">acetolactate synthase</fullName>
        <ecNumber evidence="6">2.2.1.6</ecNumber>
    </recommendedName>
</protein>
<evidence type="ECO:0000256" key="12">
    <source>
        <dbReference type="ARBA" id="ARBA00023304"/>
    </source>
</evidence>
<keyword evidence="11 14" id="KW-0786">Thiamine pyrophosphate</keyword>
<gene>
    <name evidence="18" type="ordered locus">Mjls_2332</name>
</gene>
<dbReference type="UniPathway" id="UPA00049">
    <property type="reaction ID" value="UER00059"/>
</dbReference>
<evidence type="ECO:0000256" key="1">
    <source>
        <dbReference type="ARBA" id="ARBA00001946"/>
    </source>
</evidence>
<evidence type="ECO:0000256" key="6">
    <source>
        <dbReference type="ARBA" id="ARBA00013145"/>
    </source>
</evidence>
<feature type="domain" description="Thiamine pyrophosphate enzyme N-terminal TPP-binding" evidence="17">
    <location>
        <begin position="22"/>
        <end position="137"/>
    </location>
</feature>
<dbReference type="GO" id="GO:0009097">
    <property type="term" value="P:isoleucine biosynthetic process"/>
    <property type="evidence" value="ECO:0007669"/>
    <property type="project" value="UniProtKB-UniPathway"/>
</dbReference>
<keyword evidence="10" id="KW-0274">FAD</keyword>
<proteinExistence type="inferred from homology"/>
<dbReference type="InterPro" id="IPR029061">
    <property type="entry name" value="THDP-binding"/>
</dbReference>
<dbReference type="PANTHER" id="PTHR18968">
    <property type="entry name" value="THIAMINE PYROPHOSPHATE ENZYMES"/>
    <property type="match status" value="1"/>
</dbReference>
<dbReference type="InterPro" id="IPR011766">
    <property type="entry name" value="TPP_enzyme_TPP-bd"/>
</dbReference>
<name>A0A5Q5CG27_MYCSJ</name>
<dbReference type="AlphaFoldDB" id="A0A5Q5CG27"/>
<dbReference type="FunFam" id="3.40.50.970:FF:000007">
    <property type="entry name" value="Acetolactate synthase"/>
    <property type="match status" value="1"/>
</dbReference>
<evidence type="ECO:0000256" key="13">
    <source>
        <dbReference type="ARBA" id="ARBA00048670"/>
    </source>
</evidence>
<dbReference type="EMBL" id="CP000580">
    <property type="protein sequence ID" value="ABN98118.1"/>
    <property type="molecule type" value="Genomic_DNA"/>
</dbReference>
<dbReference type="InterPro" id="IPR029035">
    <property type="entry name" value="DHS-like_NAD/FAD-binding_dom"/>
</dbReference>
<dbReference type="InterPro" id="IPR000399">
    <property type="entry name" value="TPP-bd_CS"/>
</dbReference>
<dbReference type="GO" id="GO:0000287">
    <property type="term" value="F:magnesium ion binding"/>
    <property type="evidence" value="ECO:0007669"/>
    <property type="project" value="InterPro"/>
</dbReference>
<dbReference type="CDD" id="cd07035">
    <property type="entry name" value="TPP_PYR_POX_like"/>
    <property type="match status" value="1"/>
</dbReference>
<dbReference type="GO" id="GO:0005948">
    <property type="term" value="C:acetolactate synthase complex"/>
    <property type="evidence" value="ECO:0007669"/>
    <property type="project" value="TreeGrafter"/>
</dbReference>
<dbReference type="Pfam" id="PF02776">
    <property type="entry name" value="TPP_enzyme_N"/>
    <property type="match status" value="1"/>
</dbReference>
<evidence type="ECO:0000256" key="3">
    <source>
        <dbReference type="ARBA" id="ARBA00004974"/>
    </source>
</evidence>
<evidence type="ECO:0000313" key="18">
    <source>
        <dbReference type="EMBL" id="ABN98118.1"/>
    </source>
</evidence>
<evidence type="ECO:0000256" key="10">
    <source>
        <dbReference type="ARBA" id="ARBA00022827"/>
    </source>
</evidence>
<dbReference type="UniPathway" id="UPA00047">
    <property type="reaction ID" value="UER00055"/>
</dbReference>
<evidence type="ECO:0000256" key="2">
    <source>
        <dbReference type="ARBA" id="ARBA00001964"/>
    </source>
</evidence>
<keyword evidence="8" id="KW-0285">Flavoprotein</keyword>
<dbReference type="GO" id="GO:0030976">
    <property type="term" value="F:thiamine pyrophosphate binding"/>
    <property type="evidence" value="ECO:0007669"/>
    <property type="project" value="InterPro"/>
</dbReference>
<feature type="domain" description="Thiamine pyrophosphate enzyme central" evidence="15">
    <location>
        <begin position="212"/>
        <end position="344"/>
    </location>
</feature>
<dbReference type="GO" id="GO:0050660">
    <property type="term" value="F:flavin adenine dinucleotide binding"/>
    <property type="evidence" value="ECO:0007669"/>
    <property type="project" value="TreeGrafter"/>
</dbReference>
<dbReference type="InterPro" id="IPR045229">
    <property type="entry name" value="TPP_enz"/>
</dbReference>
<evidence type="ECO:0000256" key="7">
    <source>
        <dbReference type="ARBA" id="ARBA00022605"/>
    </source>
</evidence>
<dbReference type="PROSITE" id="PS00187">
    <property type="entry name" value="TPP_ENZYMES"/>
    <property type="match status" value="1"/>
</dbReference>
<accession>A0A5Q5CG27</accession>
<evidence type="ECO:0000256" key="5">
    <source>
        <dbReference type="ARBA" id="ARBA00007812"/>
    </source>
</evidence>
<dbReference type="GO" id="GO:0003984">
    <property type="term" value="F:acetolactate synthase activity"/>
    <property type="evidence" value="ECO:0007669"/>
    <property type="project" value="UniProtKB-EC"/>
</dbReference>
<dbReference type="EC" id="2.2.1.6" evidence="6"/>
<dbReference type="InterPro" id="IPR012000">
    <property type="entry name" value="Thiamin_PyroP_enz_cen_dom"/>
</dbReference>
<comment type="cofactor">
    <cofactor evidence="1">
        <name>Mg(2+)</name>
        <dbReference type="ChEBI" id="CHEBI:18420"/>
    </cofactor>
</comment>
<comment type="pathway">
    <text evidence="3">Amino-acid biosynthesis; L-isoleucine biosynthesis; L-isoleucine from 2-oxobutanoate: step 1/4.</text>
</comment>
<evidence type="ECO:0000259" key="15">
    <source>
        <dbReference type="Pfam" id="PF00205"/>
    </source>
</evidence>